<dbReference type="GO" id="GO:0005634">
    <property type="term" value="C:nucleus"/>
    <property type="evidence" value="ECO:0007669"/>
    <property type="project" value="TreeGrafter"/>
</dbReference>
<evidence type="ECO:0000256" key="2">
    <source>
        <dbReference type="ARBA" id="ARBA00022801"/>
    </source>
</evidence>
<accession>A0A5E4QT52</accession>
<dbReference type="FunFam" id="3.40.50.1820:FF:000073">
    <property type="entry name" value="esterase OVCA2 isoform X6"/>
    <property type="match status" value="1"/>
</dbReference>
<sequence length="236" mass="26046">MSEDKSNLAPENKKHRRPKMKILVFHGYRQNAKSYKAKIGAIRRTLVRSSQLIFLSAPHQVAREDDDSSDEDERSSCVDSEDNTFSGKCLGGPAIGFEETLRLIEDTVKEHGPFDGLMGFSQGACLVGLLAAMQQKGYLSFSFKFVICISGFRSGSLVHKGFYDEGINLPSLHVFGNADSIVPKEMCEALINLFPNPAIVEHAGGHFVPCSGSIRIAYLDYLDDRHKAIYGTPSLK</sequence>
<feature type="domain" description="Serine hydrolase" evidence="4">
    <location>
        <begin position="19"/>
        <end position="213"/>
    </location>
</feature>
<dbReference type="SUPFAM" id="SSF53474">
    <property type="entry name" value="alpha/beta-Hydrolases"/>
    <property type="match status" value="1"/>
</dbReference>
<dbReference type="InterPro" id="IPR005645">
    <property type="entry name" value="FSH-like_dom"/>
</dbReference>
<keyword evidence="6" id="KW-1185">Reference proteome</keyword>
<dbReference type="InterPro" id="IPR050593">
    <property type="entry name" value="LovG"/>
</dbReference>
<dbReference type="Proteomes" id="UP000324832">
    <property type="component" value="Unassembled WGS sequence"/>
</dbReference>
<evidence type="ECO:0000256" key="3">
    <source>
        <dbReference type="SAM" id="MobiDB-lite"/>
    </source>
</evidence>
<protein>
    <recommendedName>
        <fullName evidence="4">Serine hydrolase domain-containing protein</fullName>
    </recommendedName>
</protein>
<dbReference type="Pfam" id="PF03959">
    <property type="entry name" value="FSH1"/>
    <property type="match status" value="1"/>
</dbReference>
<name>A0A5E4QT52_9NEOP</name>
<comment type="similarity">
    <text evidence="1">Belongs to the LovG family.</text>
</comment>
<dbReference type="PANTHER" id="PTHR48070">
    <property type="entry name" value="ESTERASE OVCA2"/>
    <property type="match status" value="1"/>
</dbReference>
<evidence type="ECO:0000313" key="5">
    <source>
        <dbReference type="EMBL" id="VVD00128.1"/>
    </source>
</evidence>
<dbReference type="EMBL" id="FZQP02004446">
    <property type="protein sequence ID" value="VVD00128.1"/>
    <property type="molecule type" value="Genomic_DNA"/>
</dbReference>
<evidence type="ECO:0000313" key="6">
    <source>
        <dbReference type="Proteomes" id="UP000324832"/>
    </source>
</evidence>
<dbReference type="PANTHER" id="PTHR48070:SF6">
    <property type="entry name" value="ESTERASE OVCA2"/>
    <property type="match status" value="1"/>
</dbReference>
<dbReference type="GO" id="GO:0005737">
    <property type="term" value="C:cytoplasm"/>
    <property type="evidence" value="ECO:0007669"/>
    <property type="project" value="TreeGrafter"/>
</dbReference>
<evidence type="ECO:0000256" key="1">
    <source>
        <dbReference type="ARBA" id="ARBA00005863"/>
    </source>
</evidence>
<proteinExistence type="inferred from homology"/>
<keyword evidence="2" id="KW-0378">Hydrolase</keyword>
<dbReference type="GO" id="GO:0016787">
    <property type="term" value="F:hydrolase activity"/>
    <property type="evidence" value="ECO:0007669"/>
    <property type="project" value="UniProtKB-KW"/>
</dbReference>
<reference evidence="5 6" key="1">
    <citation type="submission" date="2017-07" db="EMBL/GenBank/DDBJ databases">
        <authorList>
            <person name="Talla V."/>
            <person name="Backstrom N."/>
        </authorList>
    </citation>
    <scope>NUCLEOTIDE SEQUENCE [LARGE SCALE GENOMIC DNA]</scope>
</reference>
<evidence type="ECO:0000259" key="4">
    <source>
        <dbReference type="Pfam" id="PF03959"/>
    </source>
</evidence>
<dbReference type="AlphaFoldDB" id="A0A5E4QT52"/>
<gene>
    <name evidence="5" type="ORF">LSINAPIS_LOCUS10831</name>
</gene>
<feature type="compositionally biased region" description="Acidic residues" evidence="3">
    <location>
        <begin position="64"/>
        <end position="73"/>
    </location>
</feature>
<dbReference type="Gene3D" id="3.40.50.1820">
    <property type="entry name" value="alpha/beta hydrolase"/>
    <property type="match status" value="1"/>
</dbReference>
<organism evidence="5 6">
    <name type="scientific">Leptidea sinapis</name>
    <dbReference type="NCBI Taxonomy" id="189913"/>
    <lineage>
        <taxon>Eukaryota</taxon>
        <taxon>Metazoa</taxon>
        <taxon>Ecdysozoa</taxon>
        <taxon>Arthropoda</taxon>
        <taxon>Hexapoda</taxon>
        <taxon>Insecta</taxon>
        <taxon>Pterygota</taxon>
        <taxon>Neoptera</taxon>
        <taxon>Endopterygota</taxon>
        <taxon>Lepidoptera</taxon>
        <taxon>Glossata</taxon>
        <taxon>Ditrysia</taxon>
        <taxon>Papilionoidea</taxon>
        <taxon>Pieridae</taxon>
        <taxon>Dismorphiinae</taxon>
        <taxon>Leptidea</taxon>
    </lineage>
</organism>
<dbReference type="GO" id="GO:0032526">
    <property type="term" value="P:response to retinoic acid"/>
    <property type="evidence" value="ECO:0007669"/>
    <property type="project" value="TreeGrafter"/>
</dbReference>
<feature type="region of interest" description="Disordered" evidence="3">
    <location>
        <begin position="63"/>
        <end position="83"/>
    </location>
</feature>
<dbReference type="InterPro" id="IPR029058">
    <property type="entry name" value="AB_hydrolase_fold"/>
</dbReference>